<dbReference type="GO" id="GO:0070273">
    <property type="term" value="F:phosphatidylinositol-4-phosphate binding"/>
    <property type="evidence" value="ECO:0007669"/>
    <property type="project" value="InterPro"/>
</dbReference>
<dbReference type="Gene3D" id="1.10.3630.10">
    <property type="entry name" value="yeast vps74-n-term truncation variant domain like"/>
    <property type="match status" value="1"/>
</dbReference>
<name>A0A8J7WP74_9ACTN</name>
<evidence type="ECO:0000256" key="1">
    <source>
        <dbReference type="ARBA" id="ARBA00004255"/>
    </source>
</evidence>
<dbReference type="InterPro" id="IPR038261">
    <property type="entry name" value="GPP34-like_sf"/>
</dbReference>
<dbReference type="InterPro" id="IPR008628">
    <property type="entry name" value="GPP34-like"/>
</dbReference>
<evidence type="ECO:0000313" key="5">
    <source>
        <dbReference type="EMBL" id="MBS2963030.1"/>
    </source>
</evidence>
<keyword evidence="4" id="KW-0472">Membrane</keyword>
<dbReference type="RefSeq" id="WP_211466334.1">
    <property type="nucleotide sequence ID" value="NZ_JAGSXH010000019.1"/>
</dbReference>
<dbReference type="Proteomes" id="UP000677913">
    <property type="component" value="Unassembled WGS sequence"/>
</dbReference>
<organism evidence="5 6">
    <name type="scientific">Actinocrinis puniceicyclus</name>
    <dbReference type="NCBI Taxonomy" id="977794"/>
    <lineage>
        <taxon>Bacteria</taxon>
        <taxon>Bacillati</taxon>
        <taxon>Actinomycetota</taxon>
        <taxon>Actinomycetes</taxon>
        <taxon>Catenulisporales</taxon>
        <taxon>Actinospicaceae</taxon>
        <taxon>Actinocrinis</taxon>
    </lineage>
</organism>
<protein>
    <submittedName>
        <fullName evidence="5">GPP34 family phosphoprotein</fullName>
    </submittedName>
</protein>
<keyword evidence="2" id="KW-0333">Golgi apparatus</keyword>
<reference evidence="5" key="1">
    <citation type="submission" date="2021-04" db="EMBL/GenBank/DDBJ databases">
        <title>Genome based classification of Actinospica acidithermotolerans sp. nov., an actinobacterium isolated from an Indonesian hot spring.</title>
        <authorList>
            <person name="Kusuma A.B."/>
            <person name="Putra K.E."/>
            <person name="Nafisah S."/>
            <person name="Loh J."/>
            <person name="Nouioui I."/>
            <person name="Goodfellow M."/>
        </authorList>
    </citation>
    <scope>NUCLEOTIDE SEQUENCE</scope>
    <source>
        <strain evidence="5">DSM 45618</strain>
    </source>
</reference>
<keyword evidence="6" id="KW-1185">Reference proteome</keyword>
<sequence length="223" mass="23998">MEAVTMRPAQAPGRPGRLADDFFLMAHDETSGKPRLPERIAGLGLAAALLGELALSGRVEPRDGTVAVLDAAACGDELAGRMLEFLKQEQHPTRTWLAFFGGSAHEEVGLRMVGDGLLVRASRRRPWQAGRWVPAAAGVAARPTALLCTALIRGQRLDERSLLLLGLLRATGLDQPVLWEVRQSEPHALRRIDGALALLRPPLAELTGQTEAAVGNAIATRRF</sequence>
<evidence type="ECO:0000256" key="2">
    <source>
        <dbReference type="ARBA" id="ARBA00023034"/>
    </source>
</evidence>
<comment type="caution">
    <text evidence="5">The sequence shown here is derived from an EMBL/GenBank/DDBJ whole genome shotgun (WGS) entry which is preliminary data.</text>
</comment>
<dbReference type="EMBL" id="JAGSXH010000019">
    <property type="protein sequence ID" value="MBS2963030.1"/>
    <property type="molecule type" value="Genomic_DNA"/>
</dbReference>
<dbReference type="Pfam" id="PF05719">
    <property type="entry name" value="GPP34"/>
    <property type="match status" value="1"/>
</dbReference>
<comment type="subcellular location">
    <subcellularLocation>
        <location evidence="1">Golgi apparatus membrane</location>
        <topology evidence="1">Peripheral membrane protein</topology>
        <orientation evidence="1">Cytoplasmic side</orientation>
    </subcellularLocation>
</comment>
<proteinExistence type="predicted"/>
<gene>
    <name evidence="5" type="ORF">KGA66_08240</name>
</gene>
<dbReference type="GO" id="GO:0005737">
    <property type="term" value="C:cytoplasm"/>
    <property type="evidence" value="ECO:0007669"/>
    <property type="project" value="UniProtKB-ARBA"/>
</dbReference>
<keyword evidence="3" id="KW-0446">Lipid-binding</keyword>
<dbReference type="GO" id="GO:0012505">
    <property type="term" value="C:endomembrane system"/>
    <property type="evidence" value="ECO:0007669"/>
    <property type="project" value="UniProtKB-ARBA"/>
</dbReference>
<evidence type="ECO:0000256" key="4">
    <source>
        <dbReference type="ARBA" id="ARBA00023136"/>
    </source>
</evidence>
<evidence type="ECO:0000313" key="6">
    <source>
        <dbReference type="Proteomes" id="UP000677913"/>
    </source>
</evidence>
<accession>A0A8J7WP74</accession>
<dbReference type="AlphaFoldDB" id="A0A8J7WP74"/>
<evidence type="ECO:0000256" key="3">
    <source>
        <dbReference type="ARBA" id="ARBA00023121"/>
    </source>
</evidence>